<dbReference type="Proteomes" id="UP000253250">
    <property type="component" value="Unassembled WGS sequence"/>
</dbReference>
<dbReference type="InterPro" id="IPR002347">
    <property type="entry name" value="SDR_fam"/>
</dbReference>
<gene>
    <name evidence="3" type="ORF">C4900_14135</name>
</gene>
<dbReference type="GO" id="GO:0016491">
    <property type="term" value="F:oxidoreductase activity"/>
    <property type="evidence" value="ECO:0007669"/>
    <property type="project" value="UniProtKB-KW"/>
</dbReference>
<keyword evidence="4" id="KW-1185">Reference proteome</keyword>
<evidence type="ECO:0000313" key="4">
    <source>
        <dbReference type="Proteomes" id="UP000253250"/>
    </source>
</evidence>
<dbReference type="PRINTS" id="PR00080">
    <property type="entry name" value="SDRFAMILY"/>
</dbReference>
<dbReference type="InterPro" id="IPR036291">
    <property type="entry name" value="NAD(P)-bd_dom_sf"/>
</dbReference>
<dbReference type="NCBIfam" id="NF006598">
    <property type="entry name" value="PRK09135.1"/>
    <property type="match status" value="1"/>
</dbReference>
<name>A0A1C2G4Y8_9GAMM</name>
<dbReference type="Pfam" id="PF13561">
    <property type="entry name" value="adh_short_C2"/>
    <property type="match status" value="1"/>
</dbReference>
<organism evidence="3 4">
    <name type="scientific">Acidiferrobacter thiooxydans</name>
    <dbReference type="NCBI Taxonomy" id="163359"/>
    <lineage>
        <taxon>Bacteria</taxon>
        <taxon>Pseudomonadati</taxon>
        <taxon>Pseudomonadota</taxon>
        <taxon>Gammaproteobacteria</taxon>
        <taxon>Acidiferrobacterales</taxon>
        <taxon>Acidiferrobacteraceae</taxon>
        <taxon>Acidiferrobacter</taxon>
    </lineage>
</organism>
<comment type="similarity">
    <text evidence="1">Belongs to the short-chain dehydrogenases/reductases (SDR) family.</text>
</comment>
<dbReference type="RefSeq" id="WP_065968654.1">
    <property type="nucleotide sequence ID" value="NZ_CP080624.1"/>
</dbReference>
<dbReference type="SUPFAM" id="SSF51735">
    <property type="entry name" value="NAD(P)-binding Rossmann-fold domains"/>
    <property type="match status" value="1"/>
</dbReference>
<proteinExistence type="inferred from homology"/>
<protein>
    <submittedName>
        <fullName evidence="3">KR domain-containing protein</fullName>
    </submittedName>
</protein>
<evidence type="ECO:0000313" key="3">
    <source>
        <dbReference type="EMBL" id="RCN57255.1"/>
    </source>
</evidence>
<dbReference type="Gene3D" id="3.40.50.720">
    <property type="entry name" value="NAD(P)-binding Rossmann-like Domain"/>
    <property type="match status" value="1"/>
</dbReference>
<dbReference type="OrthoDB" id="9793499at2"/>
<dbReference type="STRING" id="163359.A9R16_06150"/>
<dbReference type="AlphaFoldDB" id="A0A1C2G4Y8"/>
<dbReference type="InterPro" id="IPR020904">
    <property type="entry name" value="Sc_DH/Rdtase_CS"/>
</dbReference>
<dbReference type="PRINTS" id="PR00081">
    <property type="entry name" value="GDHRDH"/>
</dbReference>
<dbReference type="FunFam" id="3.40.50.720:FF:000084">
    <property type="entry name" value="Short-chain dehydrogenase reductase"/>
    <property type="match status" value="1"/>
</dbReference>
<sequence>MQGSCEPVVLVTGGARRLGAAIVRHLHARGLSVVVHYRSSTDEARRLQAELEALRPGTVALVAADILAPDAPRVLVEAALARFGRLDLLVNNASTFYETPLDTAGYAHWDDLMGTNLRAPFFLCQSAAPHLAARAGAIVNMTDIHAHRPLKDFPIYSVAKAGLAMLTQSLARELAPRVRVNGVAPGAILWPEVGADEAERARVLARIPLHRTGAPEDIARAVAFLLLDAPYVTGQILAVDGGRSTML</sequence>
<evidence type="ECO:0000256" key="1">
    <source>
        <dbReference type="ARBA" id="ARBA00006484"/>
    </source>
</evidence>
<keyword evidence="2" id="KW-0560">Oxidoreductase</keyword>
<evidence type="ECO:0000256" key="2">
    <source>
        <dbReference type="ARBA" id="ARBA00023002"/>
    </source>
</evidence>
<dbReference type="PANTHER" id="PTHR43639">
    <property type="entry name" value="OXIDOREDUCTASE, SHORT-CHAIN DEHYDROGENASE/REDUCTASE FAMILY (AFU_ORTHOLOGUE AFUA_5G02870)"/>
    <property type="match status" value="1"/>
</dbReference>
<accession>A0A1C2G4Y8</accession>
<dbReference type="PROSITE" id="PS00061">
    <property type="entry name" value="ADH_SHORT"/>
    <property type="match status" value="1"/>
</dbReference>
<comment type="caution">
    <text evidence="3">The sequence shown here is derived from an EMBL/GenBank/DDBJ whole genome shotgun (WGS) entry which is preliminary data.</text>
</comment>
<reference evidence="3 4" key="1">
    <citation type="submission" date="2018-02" db="EMBL/GenBank/DDBJ databases">
        <title>Insights into the biology of acidophilic members of the Acidiferrobacteraceae family derived from comparative genomic analyses.</title>
        <authorList>
            <person name="Issotta F."/>
            <person name="Thyssen C."/>
            <person name="Mena C."/>
            <person name="Moya A."/>
            <person name="Bellenberg S."/>
            <person name="Sproer C."/>
            <person name="Covarrubias P.C."/>
            <person name="Sand W."/>
            <person name="Quatrini R."/>
            <person name="Vera M."/>
        </authorList>
    </citation>
    <scope>NUCLEOTIDE SEQUENCE [LARGE SCALE GENOMIC DNA]</scope>
    <source>
        <strain evidence="4">m-1</strain>
    </source>
</reference>
<dbReference type="EMBL" id="PSYR01000002">
    <property type="protein sequence ID" value="RCN57255.1"/>
    <property type="molecule type" value="Genomic_DNA"/>
</dbReference>
<dbReference type="PANTHER" id="PTHR43639:SF1">
    <property type="entry name" value="SHORT-CHAIN DEHYDROGENASE_REDUCTASE FAMILY PROTEIN"/>
    <property type="match status" value="1"/>
</dbReference>